<organism evidence="2 3">
    <name type="scientific">Eiseniibacteriota bacterium</name>
    <dbReference type="NCBI Taxonomy" id="2212470"/>
    <lineage>
        <taxon>Bacteria</taxon>
        <taxon>Candidatus Eiseniibacteriota</taxon>
    </lineage>
</organism>
<feature type="domain" description="Calcineurin-like phosphoesterase" evidence="1">
    <location>
        <begin position="6"/>
        <end position="230"/>
    </location>
</feature>
<name>A0A933W9U2_UNCEI</name>
<proteinExistence type="predicted"/>
<dbReference type="EMBL" id="JACRIW010000090">
    <property type="protein sequence ID" value="MBI5170321.1"/>
    <property type="molecule type" value="Genomic_DNA"/>
</dbReference>
<gene>
    <name evidence="2" type="ORF">HZA61_12605</name>
</gene>
<sequence length="279" mass="31248">MSEWFFTSDLHGQSDFYEQALALAAERRPRALLIGGDLGPHEGGDGGVRRQRLFLEGFLVEFARRLREAVPGIELLLLPGNDDWGANHDVIERHDGDCWRSLHDRVVEVDGVHVAGMSYVPITPFGMKDWERWEDGEPEAPLRLAGWRSEDGRSFEFAFDPERRTPTIADTLASLASRTDASSTVFVFHSPARDTHCDVTMSRHHVGSRAIRAFVERRQPPLVLSGHIHESPRVTGQWRDTIGRTVVVNPGQFGHPALAGVWFDPARPAATLRHTTHEG</sequence>
<dbReference type="Pfam" id="PF00149">
    <property type="entry name" value="Metallophos"/>
    <property type="match status" value="1"/>
</dbReference>
<dbReference type="PANTHER" id="PTHR37523">
    <property type="entry name" value="METALLOPHOSPHOESTERASE"/>
    <property type="match status" value="1"/>
</dbReference>
<evidence type="ECO:0000259" key="1">
    <source>
        <dbReference type="Pfam" id="PF00149"/>
    </source>
</evidence>
<reference evidence="2" key="1">
    <citation type="submission" date="2020-07" db="EMBL/GenBank/DDBJ databases">
        <title>Huge and variable diversity of episymbiotic CPR bacteria and DPANN archaea in groundwater ecosystems.</title>
        <authorList>
            <person name="He C.Y."/>
            <person name="Keren R."/>
            <person name="Whittaker M."/>
            <person name="Farag I.F."/>
            <person name="Doudna J."/>
            <person name="Cate J.H.D."/>
            <person name="Banfield J.F."/>
        </authorList>
    </citation>
    <scope>NUCLEOTIDE SEQUENCE</scope>
    <source>
        <strain evidence="2">NC_groundwater_1813_Pr3_B-0.1um_71_17</strain>
    </source>
</reference>
<comment type="caution">
    <text evidence="2">The sequence shown here is derived from an EMBL/GenBank/DDBJ whole genome shotgun (WGS) entry which is preliminary data.</text>
</comment>
<dbReference type="SUPFAM" id="SSF56300">
    <property type="entry name" value="Metallo-dependent phosphatases"/>
    <property type="match status" value="1"/>
</dbReference>
<dbReference type="PANTHER" id="PTHR37523:SF1">
    <property type="entry name" value="CALCINEURIN-LIKE PHOSPHOESTERASE DOMAIN-CONTAINING PROTEIN"/>
    <property type="match status" value="1"/>
</dbReference>
<dbReference type="InterPro" id="IPR029052">
    <property type="entry name" value="Metallo-depent_PP-like"/>
</dbReference>
<evidence type="ECO:0000313" key="3">
    <source>
        <dbReference type="Proteomes" id="UP000696931"/>
    </source>
</evidence>
<dbReference type="AlphaFoldDB" id="A0A933W9U2"/>
<dbReference type="Gene3D" id="3.60.21.10">
    <property type="match status" value="1"/>
</dbReference>
<dbReference type="Proteomes" id="UP000696931">
    <property type="component" value="Unassembled WGS sequence"/>
</dbReference>
<dbReference type="InterPro" id="IPR004843">
    <property type="entry name" value="Calcineurin-like_PHP"/>
</dbReference>
<protein>
    <submittedName>
        <fullName evidence="2">Metallophosphoesterase</fullName>
    </submittedName>
</protein>
<dbReference type="GO" id="GO:0016787">
    <property type="term" value="F:hydrolase activity"/>
    <property type="evidence" value="ECO:0007669"/>
    <property type="project" value="InterPro"/>
</dbReference>
<accession>A0A933W9U2</accession>
<evidence type="ECO:0000313" key="2">
    <source>
        <dbReference type="EMBL" id="MBI5170321.1"/>
    </source>
</evidence>